<dbReference type="PROSITE" id="PS50943">
    <property type="entry name" value="HTH_CROC1"/>
    <property type="match status" value="1"/>
</dbReference>
<dbReference type="GO" id="GO:0003677">
    <property type="term" value="F:DNA binding"/>
    <property type="evidence" value="ECO:0007669"/>
    <property type="project" value="InterPro"/>
</dbReference>
<comment type="caution">
    <text evidence="2">The sequence shown here is derived from an EMBL/GenBank/DDBJ whole genome shotgun (WGS) entry which is preliminary data.</text>
</comment>
<protein>
    <recommendedName>
        <fullName evidence="1">HTH cro/C1-type domain-containing protein</fullName>
    </recommendedName>
</protein>
<evidence type="ECO:0000313" key="2">
    <source>
        <dbReference type="EMBL" id="GET12313.1"/>
    </source>
</evidence>
<dbReference type="AlphaFoldDB" id="A0A6F9Y425"/>
<dbReference type="EMBL" id="BLAP01000030">
    <property type="protein sequence ID" value="GET12313.1"/>
    <property type="molecule type" value="Genomic_DNA"/>
</dbReference>
<name>A0A6F9Y425_9LACO</name>
<dbReference type="SUPFAM" id="SSF47413">
    <property type="entry name" value="lambda repressor-like DNA-binding domains"/>
    <property type="match status" value="1"/>
</dbReference>
<proteinExistence type="predicted"/>
<reference evidence="2" key="1">
    <citation type="submission" date="2019-10" db="EMBL/GenBank/DDBJ databases">
        <title>Lactobacillus agilis SN811 Whole Genome Sequencing Project.</title>
        <authorList>
            <person name="Suzuki S."/>
            <person name="Endo A."/>
            <person name="Maeno S."/>
            <person name="Shiwa Y."/>
            <person name="Matsutani M."/>
            <person name="Kajikawa A."/>
        </authorList>
    </citation>
    <scope>NUCLEOTIDE SEQUENCE</scope>
    <source>
        <strain evidence="2">SN811</strain>
    </source>
</reference>
<dbReference type="InterPro" id="IPR010982">
    <property type="entry name" value="Lambda_DNA-bd_dom_sf"/>
</dbReference>
<evidence type="ECO:0000259" key="1">
    <source>
        <dbReference type="PROSITE" id="PS50943"/>
    </source>
</evidence>
<dbReference type="Gene3D" id="1.10.260.40">
    <property type="entry name" value="lambda repressor-like DNA-binding domains"/>
    <property type="match status" value="1"/>
</dbReference>
<accession>A0A6F9Y425</accession>
<dbReference type="InterPro" id="IPR001387">
    <property type="entry name" value="Cro/C1-type_HTH"/>
</dbReference>
<dbReference type="Pfam" id="PF13443">
    <property type="entry name" value="HTH_26"/>
    <property type="match status" value="1"/>
</dbReference>
<feature type="domain" description="HTH cro/C1-type" evidence="1">
    <location>
        <begin position="7"/>
        <end position="59"/>
    </location>
</feature>
<gene>
    <name evidence="2" type="ORF">SN811_08130</name>
</gene>
<dbReference type="Proteomes" id="UP000494160">
    <property type="component" value="Unassembled WGS sequence"/>
</dbReference>
<organism evidence="2">
    <name type="scientific">Ligilactobacillus agilis</name>
    <dbReference type="NCBI Taxonomy" id="1601"/>
    <lineage>
        <taxon>Bacteria</taxon>
        <taxon>Bacillati</taxon>
        <taxon>Bacillota</taxon>
        <taxon>Bacilli</taxon>
        <taxon>Lactobacillales</taxon>
        <taxon>Lactobacillaceae</taxon>
        <taxon>Ligilactobacillus</taxon>
    </lineage>
</organism>
<dbReference type="RefSeq" id="WP_172577149.1">
    <property type="nucleotide sequence ID" value="NZ_BLAP01000030.1"/>
</dbReference>
<sequence>MKIYDTVKKLSGEKNISVYRLEKDLGLANGAISKWNKQIPNALRLQEVADYLGVTSSYILNEARKDDKE</sequence>